<feature type="compositionally biased region" description="Polar residues" evidence="1">
    <location>
        <begin position="899"/>
        <end position="915"/>
    </location>
</feature>
<name>A0A1S3IAH1_LINAN</name>
<dbReference type="InterPro" id="IPR036034">
    <property type="entry name" value="PDZ_sf"/>
</dbReference>
<feature type="compositionally biased region" description="Polar residues" evidence="1">
    <location>
        <begin position="1180"/>
        <end position="1198"/>
    </location>
</feature>
<feature type="compositionally biased region" description="Polar residues" evidence="1">
    <location>
        <begin position="189"/>
        <end position="202"/>
    </location>
</feature>
<feature type="compositionally biased region" description="Low complexity" evidence="1">
    <location>
        <begin position="1102"/>
        <end position="1114"/>
    </location>
</feature>
<feature type="compositionally biased region" description="Low complexity" evidence="1">
    <location>
        <begin position="1144"/>
        <end position="1163"/>
    </location>
</feature>
<feature type="region of interest" description="Disordered" evidence="1">
    <location>
        <begin position="1096"/>
        <end position="1221"/>
    </location>
</feature>
<feature type="compositionally biased region" description="Polar residues" evidence="1">
    <location>
        <begin position="1124"/>
        <end position="1138"/>
    </location>
</feature>
<feature type="non-terminal residue" evidence="4">
    <location>
        <position position="1"/>
    </location>
</feature>
<keyword evidence="3" id="KW-1185">Reference proteome</keyword>
<feature type="compositionally biased region" description="Low complexity" evidence="1">
    <location>
        <begin position="341"/>
        <end position="361"/>
    </location>
</feature>
<feature type="compositionally biased region" description="Basic and acidic residues" evidence="1">
    <location>
        <begin position="633"/>
        <end position="643"/>
    </location>
</feature>
<evidence type="ECO:0000313" key="3">
    <source>
        <dbReference type="Proteomes" id="UP000085678"/>
    </source>
</evidence>
<dbReference type="InParanoid" id="A0A1S3IAH1"/>
<feature type="region of interest" description="Disordered" evidence="1">
    <location>
        <begin position="720"/>
        <end position="850"/>
    </location>
</feature>
<evidence type="ECO:0000256" key="1">
    <source>
        <dbReference type="SAM" id="MobiDB-lite"/>
    </source>
</evidence>
<dbReference type="InterPro" id="IPR041489">
    <property type="entry name" value="PDZ_6"/>
</dbReference>
<feature type="region of interest" description="Disordered" evidence="1">
    <location>
        <begin position="164"/>
        <end position="388"/>
    </location>
</feature>
<feature type="compositionally biased region" description="Polar residues" evidence="1">
    <location>
        <begin position="314"/>
        <end position="324"/>
    </location>
</feature>
<dbReference type="OrthoDB" id="6281275at2759"/>
<dbReference type="SMART" id="SM00228">
    <property type="entry name" value="PDZ"/>
    <property type="match status" value="1"/>
</dbReference>
<feature type="region of interest" description="Disordered" evidence="1">
    <location>
        <begin position="417"/>
        <end position="514"/>
    </location>
</feature>
<feature type="region of interest" description="Disordered" evidence="1">
    <location>
        <begin position="959"/>
        <end position="1005"/>
    </location>
</feature>
<feature type="compositionally biased region" description="Polar residues" evidence="1">
    <location>
        <begin position="477"/>
        <end position="499"/>
    </location>
</feature>
<dbReference type="PANTHER" id="PTHR23175:SF23">
    <property type="entry name" value="PDZ DOMAIN-CONTAINING PROTEIN"/>
    <property type="match status" value="1"/>
</dbReference>
<feature type="compositionally biased region" description="Low complexity" evidence="1">
    <location>
        <begin position="425"/>
        <end position="444"/>
    </location>
</feature>
<accession>A0A1S3IAH1</accession>
<feature type="compositionally biased region" description="Polar residues" evidence="1">
    <location>
        <begin position="1356"/>
        <end position="1368"/>
    </location>
</feature>
<feature type="compositionally biased region" description="Acidic residues" evidence="1">
    <location>
        <begin position="756"/>
        <end position="765"/>
    </location>
</feature>
<dbReference type="GeneID" id="106162417"/>
<evidence type="ECO:0000259" key="2">
    <source>
        <dbReference type="PROSITE" id="PS50106"/>
    </source>
</evidence>
<protein>
    <submittedName>
        <fullName evidence="4">Mucin-19-like</fullName>
    </submittedName>
</protein>
<dbReference type="Pfam" id="PF17820">
    <property type="entry name" value="PDZ_6"/>
    <property type="match status" value="1"/>
</dbReference>
<feature type="compositionally biased region" description="Polar residues" evidence="1">
    <location>
        <begin position="1291"/>
        <end position="1306"/>
    </location>
</feature>
<feature type="compositionally biased region" description="Basic and acidic residues" evidence="1">
    <location>
        <begin position="1510"/>
        <end position="1533"/>
    </location>
</feature>
<feature type="region of interest" description="Disordered" evidence="1">
    <location>
        <begin position="548"/>
        <end position="658"/>
    </location>
</feature>
<feature type="compositionally biased region" description="Low complexity" evidence="1">
    <location>
        <begin position="1321"/>
        <end position="1337"/>
    </location>
</feature>
<dbReference type="PANTHER" id="PTHR23175">
    <property type="entry name" value="PDZ DOMAIN-CONTAINING PROTEIN"/>
    <property type="match status" value="1"/>
</dbReference>
<feature type="compositionally biased region" description="Basic and acidic residues" evidence="1">
    <location>
        <begin position="230"/>
        <end position="240"/>
    </location>
</feature>
<dbReference type="Proteomes" id="UP000085678">
    <property type="component" value="Unplaced"/>
</dbReference>
<feature type="compositionally biased region" description="Low complexity" evidence="1">
    <location>
        <begin position="959"/>
        <end position="975"/>
    </location>
</feature>
<feature type="compositionally biased region" description="Basic and acidic residues" evidence="1">
    <location>
        <begin position="726"/>
        <end position="735"/>
    </location>
</feature>
<feature type="region of interest" description="Disordered" evidence="1">
    <location>
        <begin position="899"/>
        <end position="929"/>
    </location>
</feature>
<feature type="region of interest" description="Disordered" evidence="1">
    <location>
        <begin position="1235"/>
        <end position="1584"/>
    </location>
</feature>
<feature type="compositionally biased region" description="Polar residues" evidence="1">
    <location>
        <begin position="1235"/>
        <end position="1255"/>
    </location>
</feature>
<dbReference type="SUPFAM" id="SSF50156">
    <property type="entry name" value="PDZ domain-like"/>
    <property type="match status" value="1"/>
</dbReference>
<feature type="compositionally biased region" description="Pro residues" evidence="1">
    <location>
        <begin position="172"/>
        <end position="188"/>
    </location>
</feature>
<proteinExistence type="predicted"/>
<feature type="compositionally biased region" description="Basic and acidic residues" evidence="1">
    <location>
        <begin position="1206"/>
        <end position="1216"/>
    </location>
</feature>
<feature type="compositionally biased region" description="Basic and acidic residues" evidence="1">
    <location>
        <begin position="1444"/>
        <end position="1454"/>
    </location>
</feature>
<dbReference type="PROSITE" id="PS50106">
    <property type="entry name" value="PDZ"/>
    <property type="match status" value="1"/>
</dbReference>
<feature type="compositionally biased region" description="Polar residues" evidence="1">
    <location>
        <begin position="367"/>
        <end position="388"/>
    </location>
</feature>
<feature type="compositionally biased region" description="Basic and acidic residues" evidence="1">
    <location>
        <begin position="1543"/>
        <end position="1564"/>
    </location>
</feature>
<feature type="compositionally biased region" description="Polar residues" evidence="1">
    <location>
        <begin position="281"/>
        <end position="308"/>
    </location>
</feature>
<feature type="region of interest" description="Disordered" evidence="1">
    <location>
        <begin position="1614"/>
        <end position="1655"/>
    </location>
</feature>
<feature type="compositionally biased region" description="Polar residues" evidence="1">
    <location>
        <begin position="448"/>
        <end position="465"/>
    </location>
</feature>
<dbReference type="Gene3D" id="2.30.42.10">
    <property type="match status" value="1"/>
</dbReference>
<feature type="compositionally biased region" description="Polar residues" evidence="1">
    <location>
        <begin position="1417"/>
        <end position="1442"/>
    </location>
</feature>
<feature type="compositionally biased region" description="Polar residues" evidence="1">
    <location>
        <begin position="256"/>
        <end position="271"/>
    </location>
</feature>
<feature type="compositionally biased region" description="Polar residues" evidence="1">
    <location>
        <begin position="995"/>
        <end position="1005"/>
    </location>
</feature>
<feature type="compositionally biased region" description="Polar residues" evidence="1">
    <location>
        <begin position="976"/>
        <end position="987"/>
    </location>
</feature>
<dbReference type="RefSeq" id="XP_013395163.1">
    <property type="nucleotide sequence ID" value="XM_013539709.1"/>
</dbReference>
<reference evidence="4" key="1">
    <citation type="submission" date="2025-08" db="UniProtKB">
        <authorList>
            <consortium name="RefSeq"/>
        </authorList>
    </citation>
    <scope>IDENTIFICATION</scope>
    <source>
        <tissue evidence="4">Gonads</tissue>
    </source>
</reference>
<dbReference type="InterPro" id="IPR001478">
    <property type="entry name" value="PDZ"/>
</dbReference>
<dbReference type="KEGG" id="lak:106162417"/>
<organism evidence="3 4">
    <name type="scientific">Lingula anatina</name>
    <name type="common">Brachiopod</name>
    <name type="synonym">Lingula unguis</name>
    <dbReference type="NCBI Taxonomy" id="7574"/>
    <lineage>
        <taxon>Eukaryota</taxon>
        <taxon>Metazoa</taxon>
        <taxon>Spiralia</taxon>
        <taxon>Lophotrochozoa</taxon>
        <taxon>Brachiopoda</taxon>
        <taxon>Linguliformea</taxon>
        <taxon>Lingulata</taxon>
        <taxon>Lingulida</taxon>
        <taxon>Linguloidea</taxon>
        <taxon>Lingulidae</taxon>
        <taxon>Lingula</taxon>
    </lineage>
</organism>
<evidence type="ECO:0000313" key="4">
    <source>
        <dbReference type="RefSeq" id="XP_013395163.1"/>
    </source>
</evidence>
<feature type="compositionally biased region" description="Low complexity" evidence="1">
    <location>
        <begin position="1258"/>
        <end position="1284"/>
    </location>
</feature>
<feature type="region of interest" description="Disordered" evidence="1">
    <location>
        <begin position="1038"/>
        <end position="1067"/>
    </location>
</feature>
<feature type="domain" description="PDZ" evidence="2">
    <location>
        <begin position="77"/>
        <end position="134"/>
    </location>
</feature>
<sequence>SEKENAMSSTTLWAGPRTVAVPRTESGFGFTLRHFIVYPPESAVKELKGSENGGDTAVEDHKRKRTKLSSLEPMDTIFVKHVKAGGPAQLAGLNQGDRIVSVNGESVTGKTYSQVIALIQASDSTLQLLVVPKDDDILQMTCEWKKRKGKAYQTSAYNQGQETFHGNASQIPSPPPPSRLHDYAPPPQHGSSKQQTVISSNKQQQLQQQQHYVPGSERQETSSVFGGSHQRGEVRAEKPYSESSSSLHPYRIYGDNTASLQQHRQYSDSALQQQQQQQRQYTDSFSSLQHQQRQKSSVTLQSRGSLPQQPGRVSDTSVGVSVTYSKHKPPQPIGTANTSFSGESRNSTTSLSSSSSGFSLGREPRTDFSTYSPPGSKYPTVSPSGVNQSDSFEMERRMYNGGITAPLRTSPQVLLVPGTSLTRHGGSMESLGRSSRSSDSGGARRSQDNLMQQENVSISNENLSRSRPGGYRARSPQVEQLSSVQNQRDNVSMRESSVGSDAPEPRGHRVQSRYKKSFTTSVLGGPGGHTGFSVPQTEFGHTYAPTVRTDLPKATHGSTVGGDTAISGSFPQDKPSIDSTDSSSQREVKGQHSRSGNRPYQRRALTRIQEKVNPPREPSTDFSQVTKAPELQKLLRSDSIHDSDDLDMGDSKTNSGDDLAVISPKIVSQKAQFFERNSFEQKEDVATDLNKETKDKELNFKEYVYKKEIERMANKGCIASVSSRTAKFEGQRSDSTESSGSGGKPRPRLTKGDSIEFIDAEEDTAQEPVSKPGSKVSVRQHGVPVQPQTSLSGGQIPLRSADRDQTPDGGTSHMLKQAAASKIVSSIQHYRSHETEKPPYPAAASSTAASAAKQYMELGKTYSMPDKTLVQQPQSRQPQGLRIPVSGRPAEVTATQRLGQSSSVLRAPPTSQTTELPHRSIGITITAPPTSRGAEIGISFSSASRGPEVGITYAPKTVSVSSTAATRTVPVSSTAPPRSSTAVTHNKPSALPVERSNTAPSTGGSSFYFRSHVPIGYKEYITHLAEKDSQLSPSYKTLAEQSQVELPPGEAQQETTSYPKSSARDAHMKLSVKEARARLFSDNIFAQQDALQSRQDGRYLNVRGSSPGASGGRAPPVPDRKYSQSDLPPSVRQQSPDSDISWREFFPSSSEASSTRSSFSEDSSLSEKNRSDNACRRQPSYLSAINSGQIKSQFQRTRSLPWRSRPPHDDSPKEMHASPLAQHTKTAGLLARYASTSASSAHPSIPQTVPASTPHPNTPGSGPQPTSTTTTSSSTVVPKNNSVSRALNARTLVSEQGTRTPASYSGSAGAKGPQTSPVYHTGFTSQTGSPQSQTGSPLQTYIPLSPSRIPVYDSVSGRTSKSTTSSHGNGPGMEGPLQGRNSQQKGSVSKVKGRPEGNKVPGKGIGRGLKGNPPGEMNQQKVLITTGKGTQSSKSGEQNGVFTKQKDLPKEKKVGQSQIGSDSNKTKTEAGARVSGQYDPRKVGQKTFIVEVNKQLQTAKKDSQSISKTPEPKRKEKEKALKNNEGKNARTTETEESNLESVSGEKGKSEKSKIPAMKKKDTITKSKTGKGLRRSESMSASGDSHMIRELQSNQDKPHDAVSIGLVSPRLAVRGLKPRPHSLATPSEPHSSFIPRPVSTHPSAGHAHPVKTGTVRTTGTTLTDHMDWMFRDSLFWTQMPVTPPDEVPRSSAVTMATTTSSNTLAVSDILVRQKTPAVY</sequence>
<feature type="compositionally biased region" description="Basic and acidic residues" evidence="1">
    <location>
        <begin position="1165"/>
        <end position="1175"/>
    </location>
</feature>
<gene>
    <name evidence="4" type="primary">LOC106162417</name>
</gene>